<dbReference type="InterPro" id="IPR051120">
    <property type="entry name" value="ABC_AA/LPS_Transport"/>
</dbReference>
<organism evidence="5 6">
    <name type="scientific">Aquamicrobium terrae</name>
    <dbReference type="NCBI Taxonomy" id="1324945"/>
    <lineage>
        <taxon>Bacteria</taxon>
        <taxon>Pseudomonadati</taxon>
        <taxon>Pseudomonadota</taxon>
        <taxon>Alphaproteobacteria</taxon>
        <taxon>Hyphomicrobiales</taxon>
        <taxon>Phyllobacteriaceae</taxon>
        <taxon>Aquamicrobium</taxon>
    </lineage>
</organism>
<dbReference type="InterPro" id="IPR027417">
    <property type="entry name" value="P-loop_NTPase"/>
</dbReference>
<dbReference type="SMART" id="SM00382">
    <property type="entry name" value="AAA"/>
    <property type="match status" value="1"/>
</dbReference>
<dbReference type="EMBL" id="JBEPML010000025">
    <property type="protein sequence ID" value="MET3794511.1"/>
    <property type="molecule type" value="Genomic_DNA"/>
</dbReference>
<evidence type="ECO:0000256" key="1">
    <source>
        <dbReference type="ARBA" id="ARBA00022448"/>
    </source>
</evidence>
<keyword evidence="2" id="KW-0547">Nucleotide-binding</keyword>
<feature type="domain" description="ABC transporter" evidence="4">
    <location>
        <begin position="2"/>
        <end position="252"/>
    </location>
</feature>
<dbReference type="InterPro" id="IPR003439">
    <property type="entry name" value="ABC_transporter-like_ATP-bd"/>
</dbReference>
<sequence length="255" mass="27487">MSPLLNVQKASLHFGSLIALDAATLSVEPGTITGLIGPNGAGKTTLFNAVTGYARLTSGEVTLDGSRIEGLAPHAIAKKGMARTFQTSAGFPNLTVWENLMVAGCSRSSESLLGSIRGRRNWSDEEHAVDKAAEYQLRRLGLSDLRDRLLRDVSIPDARLVEIARQLMMSPKLLLLDEPAAGFGPEKISLLTRVLRTLNEQGTTVLIIEHNIRFVVELASTVFVLARGQTIFGGPASDVTRDKEVQRNYLGGAHA</sequence>
<evidence type="ECO:0000259" key="4">
    <source>
        <dbReference type="PROSITE" id="PS50893"/>
    </source>
</evidence>
<name>A0ABV2N6R9_9HYPH</name>
<dbReference type="CDD" id="cd03219">
    <property type="entry name" value="ABC_Mj1267_LivG_branched"/>
    <property type="match status" value="1"/>
</dbReference>
<comment type="caution">
    <text evidence="5">The sequence shown here is derived from an EMBL/GenBank/DDBJ whole genome shotgun (WGS) entry which is preliminary data.</text>
</comment>
<dbReference type="InterPro" id="IPR003593">
    <property type="entry name" value="AAA+_ATPase"/>
</dbReference>
<evidence type="ECO:0000256" key="2">
    <source>
        <dbReference type="ARBA" id="ARBA00022741"/>
    </source>
</evidence>
<keyword evidence="6" id="KW-1185">Reference proteome</keyword>
<gene>
    <name evidence="5" type="ORF">ABID37_004751</name>
</gene>
<protein>
    <submittedName>
        <fullName evidence="5">ABC-type branched-subunit amino acid transport system ATPase component</fullName>
    </submittedName>
</protein>
<evidence type="ECO:0000313" key="6">
    <source>
        <dbReference type="Proteomes" id="UP001549076"/>
    </source>
</evidence>
<dbReference type="Pfam" id="PF00005">
    <property type="entry name" value="ABC_tran"/>
    <property type="match status" value="1"/>
</dbReference>
<dbReference type="RefSeq" id="WP_354199341.1">
    <property type="nucleotide sequence ID" value="NZ_JBEPML010000025.1"/>
</dbReference>
<evidence type="ECO:0000313" key="5">
    <source>
        <dbReference type="EMBL" id="MET3794511.1"/>
    </source>
</evidence>
<evidence type="ECO:0000256" key="3">
    <source>
        <dbReference type="ARBA" id="ARBA00022840"/>
    </source>
</evidence>
<dbReference type="PROSITE" id="PS50893">
    <property type="entry name" value="ABC_TRANSPORTER_2"/>
    <property type="match status" value="1"/>
</dbReference>
<dbReference type="Proteomes" id="UP001549076">
    <property type="component" value="Unassembled WGS sequence"/>
</dbReference>
<dbReference type="SUPFAM" id="SSF52540">
    <property type="entry name" value="P-loop containing nucleoside triphosphate hydrolases"/>
    <property type="match status" value="1"/>
</dbReference>
<accession>A0ABV2N6R9</accession>
<reference evidence="5 6" key="1">
    <citation type="submission" date="2024-06" db="EMBL/GenBank/DDBJ databases">
        <title>Genomic Encyclopedia of Type Strains, Phase IV (KMG-IV): sequencing the most valuable type-strain genomes for metagenomic binning, comparative biology and taxonomic classification.</title>
        <authorList>
            <person name="Goeker M."/>
        </authorList>
    </citation>
    <scope>NUCLEOTIDE SEQUENCE [LARGE SCALE GENOMIC DNA]</scope>
    <source>
        <strain evidence="5 6">DSM 27865</strain>
    </source>
</reference>
<keyword evidence="1" id="KW-0813">Transport</keyword>
<proteinExistence type="predicted"/>
<keyword evidence="3" id="KW-0067">ATP-binding</keyword>
<dbReference type="PANTHER" id="PTHR45772">
    <property type="entry name" value="CONSERVED COMPONENT OF ABC TRANSPORTER FOR NATURAL AMINO ACIDS-RELATED"/>
    <property type="match status" value="1"/>
</dbReference>
<dbReference type="Gene3D" id="3.40.50.300">
    <property type="entry name" value="P-loop containing nucleotide triphosphate hydrolases"/>
    <property type="match status" value="1"/>
</dbReference>